<evidence type="ECO:0000256" key="5">
    <source>
        <dbReference type="ARBA" id="ARBA00023136"/>
    </source>
</evidence>
<evidence type="ECO:0008006" key="9">
    <source>
        <dbReference type="Google" id="ProtNLM"/>
    </source>
</evidence>
<evidence type="ECO:0000256" key="3">
    <source>
        <dbReference type="ARBA" id="ARBA00022824"/>
    </source>
</evidence>
<evidence type="ECO:0000256" key="4">
    <source>
        <dbReference type="ARBA" id="ARBA00022989"/>
    </source>
</evidence>
<dbReference type="Proteomes" id="UP000094336">
    <property type="component" value="Unassembled WGS sequence"/>
</dbReference>
<evidence type="ECO:0000256" key="6">
    <source>
        <dbReference type="SAM" id="Phobius"/>
    </source>
</evidence>
<dbReference type="PANTHER" id="PTHR31394:SF1">
    <property type="entry name" value="TRANSMEMBRANE PROTEIN 199"/>
    <property type="match status" value="1"/>
</dbReference>
<dbReference type="Pfam" id="PF11712">
    <property type="entry name" value="Vma12"/>
    <property type="match status" value="1"/>
</dbReference>
<dbReference type="EMBL" id="KV454427">
    <property type="protein sequence ID" value="ODQ81832.1"/>
    <property type="molecule type" value="Genomic_DNA"/>
</dbReference>
<feature type="transmembrane region" description="Helical" evidence="6">
    <location>
        <begin position="127"/>
        <end position="147"/>
    </location>
</feature>
<evidence type="ECO:0000256" key="2">
    <source>
        <dbReference type="ARBA" id="ARBA00022692"/>
    </source>
</evidence>
<evidence type="ECO:0000313" key="7">
    <source>
        <dbReference type="EMBL" id="ODQ81832.1"/>
    </source>
</evidence>
<dbReference type="AlphaFoldDB" id="A0A1E3QXN5"/>
<dbReference type="PANTHER" id="PTHR31394">
    <property type="entry name" value="TRANSMEMBRANE PROTEIN 199"/>
    <property type="match status" value="1"/>
</dbReference>
<dbReference type="InterPro" id="IPR021013">
    <property type="entry name" value="ATPase_Vma12"/>
</dbReference>
<gene>
    <name evidence="7" type="ORF">BABINDRAFT_32012</name>
</gene>
<keyword evidence="5 6" id="KW-0472">Membrane</keyword>
<dbReference type="OrthoDB" id="19981at2759"/>
<reference evidence="8" key="1">
    <citation type="submission" date="2016-05" db="EMBL/GenBank/DDBJ databases">
        <title>Comparative genomics of biotechnologically important yeasts.</title>
        <authorList>
            <consortium name="DOE Joint Genome Institute"/>
            <person name="Riley R."/>
            <person name="Haridas S."/>
            <person name="Wolfe K.H."/>
            <person name="Lopes M.R."/>
            <person name="Hittinger C.T."/>
            <person name="Goker M."/>
            <person name="Salamov A."/>
            <person name="Wisecaver J."/>
            <person name="Long T.M."/>
            <person name="Aerts A.L."/>
            <person name="Barry K."/>
            <person name="Choi C."/>
            <person name="Clum A."/>
            <person name="Coughlan A.Y."/>
            <person name="Deshpande S."/>
            <person name="Douglass A.P."/>
            <person name="Hanson S.J."/>
            <person name="Klenk H.-P."/>
            <person name="Labutti K."/>
            <person name="Lapidus A."/>
            <person name="Lindquist E."/>
            <person name="Lipzen A."/>
            <person name="Meier-Kolthoff J.P."/>
            <person name="Ohm R.A."/>
            <person name="Otillar R.P."/>
            <person name="Pangilinan J."/>
            <person name="Peng Y."/>
            <person name="Rokas A."/>
            <person name="Rosa C.A."/>
            <person name="Scheuner C."/>
            <person name="Sibirny A.A."/>
            <person name="Slot J.C."/>
            <person name="Stielow J.B."/>
            <person name="Sun H."/>
            <person name="Kurtzman C.P."/>
            <person name="Blackwell M."/>
            <person name="Grigoriev I.V."/>
            <person name="Jeffries T.W."/>
        </authorList>
    </citation>
    <scope>NUCLEOTIDE SEQUENCE [LARGE SCALE GENOMIC DNA]</scope>
    <source>
        <strain evidence="8">NRRL Y-12698</strain>
    </source>
</reference>
<dbReference type="GO" id="GO:0007035">
    <property type="term" value="P:vacuolar acidification"/>
    <property type="evidence" value="ECO:0007669"/>
    <property type="project" value="EnsemblFungi"/>
</dbReference>
<evidence type="ECO:0000313" key="8">
    <source>
        <dbReference type="Proteomes" id="UP000094336"/>
    </source>
</evidence>
<accession>A0A1E3QXN5</accession>
<keyword evidence="4 6" id="KW-1133">Transmembrane helix</keyword>
<sequence>MPKLLVSEQLSTLISQSNLSEDAKEALKTKDYITHSELFEFYKSQSPTPAFADLLKSTSVYKPAKIVEEVPKTKEYLKTMRQLRLRKEEEDYQRLVNPHVSTYDQNSLREDAPLTPAQATKELKSQITTIINILLSVGSVVYAIWYWTNTSWKLNDAYRVLLCLFFGILVLVAEVVVFNGYLTKIDDAKKTERRKKEVKSVVETYEIGKLVYKQK</sequence>
<organism evidence="7 8">
    <name type="scientific">Babjeviella inositovora NRRL Y-12698</name>
    <dbReference type="NCBI Taxonomy" id="984486"/>
    <lineage>
        <taxon>Eukaryota</taxon>
        <taxon>Fungi</taxon>
        <taxon>Dikarya</taxon>
        <taxon>Ascomycota</taxon>
        <taxon>Saccharomycotina</taxon>
        <taxon>Pichiomycetes</taxon>
        <taxon>Serinales incertae sedis</taxon>
        <taxon>Babjeviella</taxon>
    </lineage>
</organism>
<dbReference type="GO" id="GO:1990871">
    <property type="term" value="C:Vma12-Vma22 assembly complex"/>
    <property type="evidence" value="ECO:0007669"/>
    <property type="project" value="EnsemblFungi"/>
</dbReference>
<dbReference type="GO" id="GO:0070072">
    <property type="term" value="P:vacuolar proton-transporting V-type ATPase complex assembly"/>
    <property type="evidence" value="ECO:0007669"/>
    <property type="project" value="EnsemblFungi"/>
</dbReference>
<proteinExistence type="predicted"/>
<keyword evidence="2 6" id="KW-0812">Transmembrane</keyword>
<name>A0A1E3QXN5_9ASCO</name>
<keyword evidence="3" id="KW-0256">Endoplasmic reticulum</keyword>
<dbReference type="RefSeq" id="XP_018987160.1">
    <property type="nucleotide sequence ID" value="XM_019131568.1"/>
</dbReference>
<evidence type="ECO:0000256" key="1">
    <source>
        <dbReference type="ARBA" id="ARBA00004477"/>
    </source>
</evidence>
<dbReference type="GO" id="GO:0005789">
    <property type="term" value="C:endoplasmic reticulum membrane"/>
    <property type="evidence" value="ECO:0007669"/>
    <property type="project" value="UniProtKB-SubCell"/>
</dbReference>
<protein>
    <recommendedName>
        <fullName evidence="9">Vacuolar ATPase assembly integral membrane protein VPH2</fullName>
    </recommendedName>
</protein>
<feature type="transmembrane region" description="Helical" evidence="6">
    <location>
        <begin position="159"/>
        <end position="182"/>
    </location>
</feature>
<keyword evidence="8" id="KW-1185">Reference proteome</keyword>
<dbReference type="GeneID" id="30149421"/>
<comment type="subcellular location">
    <subcellularLocation>
        <location evidence="1">Endoplasmic reticulum membrane</location>
        <topology evidence="1">Multi-pass membrane protein</topology>
    </subcellularLocation>
</comment>